<protein>
    <recommendedName>
        <fullName evidence="2">Peptidase C-terminal archaeal/bacterial domain-containing protein</fullName>
    </recommendedName>
</protein>
<organism evidence="1">
    <name type="scientific">marine metagenome</name>
    <dbReference type="NCBI Taxonomy" id="408172"/>
    <lineage>
        <taxon>unclassified sequences</taxon>
        <taxon>metagenomes</taxon>
        <taxon>ecological metagenomes</taxon>
    </lineage>
</organism>
<accession>A0A382FFQ1</accession>
<name>A0A382FFQ1_9ZZZZ</name>
<gene>
    <name evidence="1" type="ORF">METZ01_LOCUS214644</name>
</gene>
<dbReference type="EMBL" id="UINC01049699">
    <property type="protein sequence ID" value="SVB61790.1"/>
    <property type="molecule type" value="Genomic_DNA"/>
</dbReference>
<reference evidence="1" key="1">
    <citation type="submission" date="2018-05" db="EMBL/GenBank/DDBJ databases">
        <authorList>
            <person name="Lanie J.A."/>
            <person name="Ng W.-L."/>
            <person name="Kazmierczak K.M."/>
            <person name="Andrzejewski T.M."/>
            <person name="Davidsen T.M."/>
            <person name="Wayne K.J."/>
            <person name="Tettelin H."/>
            <person name="Glass J.I."/>
            <person name="Rusch D."/>
            <person name="Podicherti R."/>
            <person name="Tsui H.-C.T."/>
            <person name="Winkler M.E."/>
        </authorList>
    </citation>
    <scope>NUCLEOTIDE SEQUENCE</scope>
</reference>
<dbReference type="Gene3D" id="2.60.120.260">
    <property type="entry name" value="Galactose-binding domain-like"/>
    <property type="match status" value="1"/>
</dbReference>
<dbReference type="InterPro" id="IPR011050">
    <property type="entry name" value="Pectin_lyase_fold/virulence"/>
</dbReference>
<dbReference type="SUPFAM" id="SSF51126">
    <property type="entry name" value="Pectin lyase-like"/>
    <property type="match status" value="1"/>
</dbReference>
<dbReference type="Gene3D" id="2.60.120.380">
    <property type="match status" value="1"/>
</dbReference>
<feature type="non-terminal residue" evidence="1">
    <location>
        <position position="464"/>
    </location>
</feature>
<evidence type="ECO:0008006" key="2">
    <source>
        <dbReference type="Google" id="ProtNLM"/>
    </source>
</evidence>
<proteinExistence type="predicted"/>
<sequence length="464" mass="50397">MIFAVSVMACSFGATISVPGDYATIQEAINASINGDSIAVAAGNYNETINFYGRNIKVVGADQATTFIDGNVPVDSSESPNGGFEYGTSGWDFWPEPMTNMMLIHTGETMYNTNETFTPFEGNTSLKIWGLYQGDNTENNVFIPFYNNALPPGTQFTASAQFYTHNADNLLQGNNMVVLFSKYFDDGWGWLGMNADTINAGLSLVPDSWTYYSLDCTVPEGATRVQVGAMLVQPTNDDHGSIYIDDFQMSSVDGVSLYAGKFDDPDSYTVYDPADYPDRTRQGGDNVDNAVTINSLPFTDYGTTEGYTDDYDETCPFSNSTSPDVVYSYTPTENETFKVSLCGEGTYYDTKVYVYENTIGNLALTSGGETACSDDECSNSHTSFLSIISDVNASAGNTYYIVVDGYGGSAGNYELTVGDRAFENVVVFENGEPSTAMLKNFTIMNGYASGDWPYNQGGGIMMVD</sequence>
<dbReference type="AlphaFoldDB" id="A0A382FFQ1"/>
<evidence type="ECO:0000313" key="1">
    <source>
        <dbReference type="EMBL" id="SVB61790.1"/>
    </source>
</evidence>